<dbReference type="EMBL" id="JBHSPF010000055">
    <property type="protein sequence ID" value="MFC5629211.1"/>
    <property type="molecule type" value="Genomic_DNA"/>
</dbReference>
<keyword evidence="5" id="KW-1185">Reference proteome</keyword>
<dbReference type="InterPro" id="IPR052580">
    <property type="entry name" value="Lipid_Hydrolase"/>
</dbReference>
<keyword evidence="2" id="KW-0442">Lipid degradation</keyword>
<evidence type="ECO:0000256" key="2">
    <source>
        <dbReference type="PROSITE-ProRule" id="PRU01161"/>
    </source>
</evidence>
<evidence type="ECO:0000313" key="4">
    <source>
        <dbReference type="EMBL" id="MFC5629211.1"/>
    </source>
</evidence>
<dbReference type="PANTHER" id="PTHR46394">
    <property type="entry name" value="ANNEXIN"/>
    <property type="match status" value="1"/>
</dbReference>
<dbReference type="PROSITE" id="PS51635">
    <property type="entry name" value="PNPLA"/>
    <property type="match status" value="1"/>
</dbReference>
<dbReference type="InterPro" id="IPR002641">
    <property type="entry name" value="PNPLA_dom"/>
</dbReference>
<feature type="active site" description="Nucleophile" evidence="2">
    <location>
        <position position="38"/>
    </location>
</feature>
<keyword evidence="2" id="KW-0378">Hydrolase</keyword>
<reference evidence="5" key="1">
    <citation type="journal article" date="2019" name="Int. J. Syst. Evol. Microbiol.">
        <title>The Global Catalogue of Microorganisms (GCM) 10K type strain sequencing project: providing services to taxonomists for standard genome sequencing and annotation.</title>
        <authorList>
            <consortium name="The Broad Institute Genomics Platform"/>
            <consortium name="The Broad Institute Genome Sequencing Center for Infectious Disease"/>
            <person name="Wu L."/>
            <person name="Ma J."/>
        </authorList>
    </citation>
    <scope>NUCLEOTIDE SEQUENCE [LARGE SCALE GENOMIC DNA]</scope>
    <source>
        <strain evidence="5">CGMCC 1.15790</strain>
    </source>
</reference>
<dbReference type="Gene3D" id="3.40.1090.10">
    <property type="entry name" value="Cytosolic phospholipase A2 catalytic domain"/>
    <property type="match status" value="2"/>
</dbReference>
<keyword evidence="1 2" id="KW-0443">Lipid metabolism</keyword>
<comment type="caution">
    <text evidence="4">The sequence shown here is derived from an EMBL/GenBank/DDBJ whole genome shotgun (WGS) entry which is preliminary data.</text>
</comment>
<name>A0ABW0U6U7_9BACI</name>
<dbReference type="Proteomes" id="UP001596143">
    <property type="component" value="Unassembled WGS sequence"/>
</dbReference>
<proteinExistence type="predicted"/>
<dbReference type="CDD" id="cd07207">
    <property type="entry name" value="Pat_ExoU_VipD_like"/>
    <property type="match status" value="1"/>
</dbReference>
<protein>
    <submittedName>
        <fullName evidence="4">Patatin-like phospholipase family protein</fullName>
    </submittedName>
</protein>
<organism evidence="4 5">
    <name type="scientific">Aliibacillus thermotolerans</name>
    <dbReference type="NCBI Taxonomy" id="1834418"/>
    <lineage>
        <taxon>Bacteria</taxon>
        <taxon>Bacillati</taxon>
        <taxon>Bacillota</taxon>
        <taxon>Bacilli</taxon>
        <taxon>Bacillales</taxon>
        <taxon>Bacillaceae</taxon>
        <taxon>Aliibacillus</taxon>
    </lineage>
</organism>
<evidence type="ECO:0000256" key="1">
    <source>
        <dbReference type="ARBA" id="ARBA00023098"/>
    </source>
</evidence>
<dbReference type="InterPro" id="IPR016035">
    <property type="entry name" value="Acyl_Trfase/lysoPLipase"/>
</dbReference>
<feature type="short sequence motif" description="GXSXG" evidence="2">
    <location>
        <begin position="36"/>
        <end position="40"/>
    </location>
</feature>
<feature type="short sequence motif" description="DGA/G" evidence="2">
    <location>
        <begin position="186"/>
        <end position="188"/>
    </location>
</feature>
<accession>A0ABW0U6U7</accession>
<dbReference type="RefSeq" id="WP_270898508.1">
    <property type="nucleotide sequence ID" value="NZ_JBHSPF010000055.1"/>
</dbReference>
<gene>
    <name evidence="4" type="ORF">ACFPTR_10085</name>
</gene>
<dbReference type="SUPFAM" id="SSF52151">
    <property type="entry name" value="FabD/lysophospholipase-like"/>
    <property type="match status" value="1"/>
</dbReference>
<feature type="active site" description="Proton acceptor" evidence="2">
    <location>
        <position position="186"/>
    </location>
</feature>
<comment type="caution">
    <text evidence="2">Lacks conserved residue(s) required for the propagation of feature annotation.</text>
</comment>
<evidence type="ECO:0000313" key="5">
    <source>
        <dbReference type="Proteomes" id="UP001596143"/>
    </source>
</evidence>
<evidence type="ECO:0000259" key="3">
    <source>
        <dbReference type="PROSITE" id="PS51635"/>
    </source>
</evidence>
<dbReference type="Pfam" id="PF01734">
    <property type="entry name" value="Patatin"/>
    <property type="match status" value="1"/>
</dbReference>
<dbReference type="PANTHER" id="PTHR46394:SF1">
    <property type="entry name" value="PNPLA DOMAIN-CONTAINING PROTEIN"/>
    <property type="match status" value="1"/>
</dbReference>
<feature type="domain" description="PNPLA" evidence="3">
    <location>
        <begin position="5"/>
        <end position="199"/>
    </location>
</feature>
<sequence length="298" mass="34427">MKIDGVFAGGGVKALSFVGALEVLERHGFRFERTAGTSAGAVVATLIQANYTSRELKEIGMSLESSDIMNETWLNTYLPWVAWFSVYWRLGLYKGDVFERWIKGLLQRKNIYSFADIKKGSLKIVASDITEGSIIVFPDDLPKYGYTEETFPIAKAVTMSCMIPYFFQPVKFCHFQKKKEPHLVVDGGLLSNFPMWLFKGHQKKKEKRPILGFQLTPSIFEQEKKKIKNALDLYQSLFHTMRNAYDLRYISKYHAKDIVFLPVDQVKTTSFDLSQKDRELLIQIGKTYTEDFLKKWTY</sequence>